<dbReference type="GO" id="GO:0031564">
    <property type="term" value="P:transcription antitermination"/>
    <property type="evidence" value="ECO:0007669"/>
    <property type="project" value="UniProtKB-KW"/>
</dbReference>
<organism evidence="8 9">
    <name type="scientific">Methylophilales bacterium MBRS-H7</name>
    <dbReference type="NCBI Taxonomy" id="1623450"/>
    <lineage>
        <taxon>Bacteria</taxon>
        <taxon>Pseudomonadati</taxon>
        <taxon>Pseudomonadota</taxon>
        <taxon>Betaproteobacteria</taxon>
        <taxon>Nitrosomonadales</taxon>
        <taxon>OM43 clade</taxon>
    </lineage>
</organism>
<evidence type="ECO:0000313" key="9">
    <source>
        <dbReference type="Proteomes" id="UP000066549"/>
    </source>
</evidence>
<dbReference type="InterPro" id="IPR011605">
    <property type="entry name" value="NusB_fam"/>
</dbReference>
<evidence type="ECO:0000256" key="1">
    <source>
        <dbReference type="ARBA" id="ARBA00005952"/>
    </source>
</evidence>
<dbReference type="GO" id="GO:0003723">
    <property type="term" value="F:RNA binding"/>
    <property type="evidence" value="ECO:0007669"/>
    <property type="project" value="UniProtKB-UniRule"/>
</dbReference>
<keyword evidence="3 6" id="KW-0694">RNA-binding</keyword>
<dbReference type="Gene3D" id="1.10.940.10">
    <property type="entry name" value="NusB-like"/>
    <property type="match status" value="1"/>
</dbReference>
<evidence type="ECO:0000313" key="8">
    <source>
        <dbReference type="EMBL" id="AKO65533.1"/>
    </source>
</evidence>
<evidence type="ECO:0000259" key="7">
    <source>
        <dbReference type="Pfam" id="PF01029"/>
    </source>
</evidence>
<keyword evidence="4 6" id="KW-0805">Transcription regulation</keyword>
<gene>
    <name evidence="6" type="primary">nusB</name>
    <name evidence="8" type="ORF">VI33_01925</name>
</gene>
<dbReference type="NCBIfam" id="TIGR01951">
    <property type="entry name" value="nusB"/>
    <property type="match status" value="1"/>
</dbReference>
<dbReference type="AlphaFoldDB" id="A0A0H4J171"/>
<dbReference type="PANTHER" id="PTHR11078:SF3">
    <property type="entry name" value="ANTITERMINATION NUSB DOMAIN-CONTAINING PROTEIN"/>
    <property type="match status" value="1"/>
</dbReference>
<dbReference type="GO" id="GO:0005829">
    <property type="term" value="C:cytosol"/>
    <property type="evidence" value="ECO:0007669"/>
    <property type="project" value="TreeGrafter"/>
</dbReference>
<evidence type="ECO:0000256" key="3">
    <source>
        <dbReference type="ARBA" id="ARBA00022884"/>
    </source>
</evidence>
<evidence type="ECO:0000256" key="6">
    <source>
        <dbReference type="HAMAP-Rule" id="MF_00073"/>
    </source>
</evidence>
<keyword evidence="9" id="KW-1185">Reference proteome</keyword>
<dbReference type="SUPFAM" id="SSF48013">
    <property type="entry name" value="NusB-like"/>
    <property type="match status" value="1"/>
</dbReference>
<dbReference type="EMBL" id="CP011002">
    <property type="protein sequence ID" value="AKO65533.1"/>
    <property type="molecule type" value="Genomic_DNA"/>
</dbReference>
<dbReference type="GO" id="GO:0006353">
    <property type="term" value="P:DNA-templated transcription termination"/>
    <property type="evidence" value="ECO:0007669"/>
    <property type="project" value="UniProtKB-UniRule"/>
</dbReference>
<dbReference type="InterPro" id="IPR035926">
    <property type="entry name" value="NusB-like_sf"/>
</dbReference>
<name>A0A0H4J171_9PROT</name>
<dbReference type="InterPro" id="IPR006027">
    <property type="entry name" value="NusB_RsmB_TIM44"/>
</dbReference>
<protein>
    <recommendedName>
        <fullName evidence="6">Transcription antitermination protein NusB</fullName>
    </recommendedName>
    <alternativeName>
        <fullName evidence="6">Antitermination factor NusB</fullName>
    </alternativeName>
</protein>
<comment type="function">
    <text evidence="6">Involved in transcription antitermination. Required for transcription of ribosomal RNA (rRNA) genes. Binds specifically to the boxA antiterminator sequence of the ribosomal RNA (rrn) operons.</text>
</comment>
<evidence type="ECO:0000256" key="2">
    <source>
        <dbReference type="ARBA" id="ARBA00022814"/>
    </source>
</evidence>
<reference evidence="8 9" key="1">
    <citation type="submission" date="2015-03" db="EMBL/GenBank/DDBJ databases">
        <title>Comparative analysis of the OM43 clade including a novel species from Red Sea uncovers genomic and metabolic diversity among marine methylotrophs.</title>
        <authorList>
            <person name="Jimenez-Infante F."/>
            <person name="Ngugi D.K."/>
            <person name="Vinu M."/>
            <person name="Alam I."/>
            <person name="Kamau A."/>
            <person name="Blom J."/>
            <person name="Bajic V.B."/>
            <person name="Stingl U."/>
        </authorList>
    </citation>
    <scope>NUCLEOTIDE SEQUENCE [LARGE SCALE GENOMIC DNA]</scope>
    <source>
        <strain evidence="8 9">MBRSH7</strain>
    </source>
</reference>
<sequence>MVNIYSMKKINSRRKSRELVMKSIYRGIMNTFDYAGIKKDIQDDPDYCRCDEEFYNSFIDGIKESYQEIIEDLNNFMDKKKEELNPIELSILVVAYYELKTRVDIPFKVSINEALEITKNFGGQESFKFVNGSLDKVAKKYRALEIN</sequence>
<evidence type="ECO:0000256" key="5">
    <source>
        <dbReference type="ARBA" id="ARBA00023163"/>
    </source>
</evidence>
<keyword evidence="5 6" id="KW-0804">Transcription</keyword>
<dbReference type="HAMAP" id="MF_00073">
    <property type="entry name" value="NusB"/>
    <property type="match status" value="1"/>
</dbReference>
<accession>A0A0H4J171</accession>
<feature type="domain" description="NusB/RsmB/TIM44" evidence="7">
    <location>
        <begin position="15"/>
        <end position="139"/>
    </location>
</feature>
<dbReference type="Pfam" id="PF01029">
    <property type="entry name" value="NusB"/>
    <property type="match status" value="1"/>
</dbReference>
<dbReference type="PANTHER" id="PTHR11078">
    <property type="entry name" value="N UTILIZATION SUBSTANCE PROTEIN B-RELATED"/>
    <property type="match status" value="1"/>
</dbReference>
<evidence type="ECO:0000256" key="4">
    <source>
        <dbReference type="ARBA" id="ARBA00023015"/>
    </source>
</evidence>
<proteinExistence type="inferred from homology"/>
<comment type="similarity">
    <text evidence="1 6">Belongs to the NusB family.</text>
</comment>
<dbReference type="Proteomes" id="UP000066549">
    <property type="component" value="Chromosome"/>
</dbReference>
<keyword evidence="2 6" id="KW-0889">Transcription antitermination</keyword>